<dbReference type="EMBL" id="VOCK01000102">
    <property type="protein sequence ID" value="TWQ48752.1"/>
    <property type="molecule type" value="Genomic_DNA"/>
</dbReference>
<proteinExistence type="predicted"/>
<evidence type="ECO:0000313" key="3">
    <source>
        <dbReference type="Proteomes" id="UP000320455"/>
    </source>
</evidence>
<dbReference type="Proteomes" id="UP000320455">
    <property type="component" value="Unassembled WGS sequence"/>
</dbReference>
<accession>A0ABD7S3Q7</accession>
<protein>
    <recommendedName>
        <fullName evidence="4">TonB C-terminal domain-containing protein</fullName>
    </recommendedName>
</protein>
<dbReference type="GeneID" id="69689444"/>
<organism evidence="2 3">
    <name type="scientific">Xanthomonas vasicola</name>
    <dbReference type="NCBI Taxonomy" id="56459"/>
    <lineage>
        <taxon>Bacteria</taxon>
        <taxon>Pseudomonadati</taxon>
        <taxon>Pseudomonadota</taxon>
        <taxon>Gammaproteobacteria</taxon>
        <taxon>Lysobacterales</taxon>
        <taxon>Lysobacteraceae</taxon>
        <taxon>Xanthomonas</taxon>
    </lineage>
</organism>
<feature type="chain" id="PRO_5044867534" description="TonB C-terminal domain-containing protein" evidence="1">
    <location>
        <begin position="20"/>
        <end position="170"/>
    </location>
</feature>
<name>A0ABD7S3Q7_XANVA</name>
<reference evidence="3" key="1">
    <citation type="journal article" date="2020" name="Phytopathology">
        <title>Genomic acquisitions in emerging populations of Xanthomonas vasicola pv. vasculorum infecting corn in the U.S. and Argentina.</title>
        <authorList>
            <person name="Perez-Quintero A.L."/>
        </authorList>
    </citation>
    <scope>NUCLEOTIDE SEQUENCE [LARGE SCALE GENOMIC DNA]</scope>
    <source>
        <strain evidence="3">Xvh-L</strain>
    </source>
</reference>
<gene>
    <name evidence="2" type="ORF">FQK01_23190</name>
</gene>
<dbReference type="AlphaFoldDB" id="A0ABD7S3Q7"/>
<keyword evidence="3" id="KW-1185">Reference proteome</keyword>
<dbReference type="RefSeq" id="WP_126709080.1">
    <property type="nucleotide sequence ID" value="NZ_CP034649.1"/>
</dbReference>
<keyword evidence="1" id="KW-0732">Signal</keyword>
<feature type="signal peptide" evidence="1">
    <location>
        <begin position="1"/>
        <end position="19"/>
    </location>
</feature>
<evidence type="ECO:0008006" key="4">
    <source>
        <dbReference type="Google" id="ProtNLM"/>
    </source>
</evidence>
<sequence>MTRLKIILLLIFFNLCGCATSTVRKIEKGMILPDGVEQVKLSSNQKFLMATPVVNSMPPFPVEATGLVDILICIEFVVMEDGSVSSVRQIDASPGCERVNSESSKIFAPEVLGAVTHWSFLGAAICSYKVNEAECDGQGVEITPIPIKLAYKFNFLQSNGVRNVSAGKVE</sequence>
<evidence type="ECO:0000313" key="2">
    <source>
        <dbReference type="EMBL" id="TWQ48752.1"/>
    </source>
</evidence>
<evidence type="ECO:0000256" key="1">
    <source>
        <dbReference type="SAM" id="SignalP"/>
    </source>
</evidence>
<comment type="caution">
    <text evidence="2">The sequence shown here is derived from an EMBL/GenBank/DDBJ whole genome shotgun (WGS) entry which is preliminary data.</text>
</comment>